<proteinExistence type="inferred from homology"/>
<dbReference type="PRINTS" id="PR00114">
    <property type="entry name" value="STPHPHTASE"/>
</dbReference>
<evidence type="ECO:0000256" key="1">
    <source>
        <dbReference type="ARBA" id="ARBA00001936"/>
    </source>
</evidence>
<dbReference type="OMA" id="QSTMPID"/>
<evidence type="ECO:0000256" key="2">
    <source>
        <dbReference type="ARBA" id="ARBA00022723"/>
    </source>
</evidence>
<dbReference type="STRING" id="126957.T1ITX3"/>
<keyword evidence="2" id="KW-0479">Metal-binding</keyword>
<evidence type="ECO:0000256" key="3">
    <source>
        <dbReference type="ARBA" id="ARBA00022801"/>
    </source>
</evidence>
<dbReference type="EMBL" id="JH431506">
    <property type="status" value="NOT_ANNOTATED_CDS"/>
    <property type="molecule type" value="Genomic_DNA"/>
</dbReference>
<comment type="similarity">
    <text evidence="5">Belongs to the PPP phosphatase family.</text>
</comment>
<dbReference type="InterPro" id="IPR029052">
    <property type="entry name" value="Metallo-depent_PP-like"/>
</dbReference>
<dbReference type="Pfam" id="PF00149">
    <property type="entry name" value="Metallophos"/>
    <property type="match status" value="1"/>
</dbReference>
<dbReference type="EC" id="3.1.3.16" evidence="5"/>
<dbReference type="PANTHER" id="PTHR45619">
    <property type="entry name" value="SERINE/THREONINE-PROTEIN PHOSPHATASE PP2A-RELATED"/>
    <property type="match status" value="1"/>
</dbReference>
<protein>
    <recommendedName>
        <fullName evidence="5">Serine/threonine-protein phosphatase</fullName>
        <ecNumber evidence="5">3.1.3.16</ecNumber>
    </recommendedName>
</protein>
<dbReference type="InterPro" id="IPR006186">
    <property type="entry name" value="Ser/Thr-sp_prot-phosphatase"/>
</dbReference>
<name>T1ITX3_STRMM</name>
<dbReference type="InterPro" id="IPR004843">
    <property type="entry name" value="Calcineurin-like_PHP"/>
</dbReference>
<dbReference type="PhylomeDB" id="T1ITX3"/>
<evidence type="ECO:0000256" key="5">
    <source>
        <dbReference type="RuleBase" id="RU004273"/>
    </source>
</evidence>
<organism evidence="7 8">
    <name type="scientific">Strigamia maritima</name>
    <name type="common">European centipede</name>
    <name type="synonym">Geophilus maritimus</name>
    <dbReference type="NCBI Taxonomy" id="126957"/>
    <lineage>
        <taxon>Eukaryota</taxon>
        <taxon>Metazoa</taxon>
        <taxon>Ecdysozoa</taxon>
        <taxon>Arthropoda</taxon>
        <taxon>Myriapoda</taxon>
        <taxon>Chilopoda</taxon>
        <taxon>Pleurostigmophora</taxon>
        <taxon>Geophilomorpha</taxon>
        <taxon>Linotaeniidae</taxon>
        <taxon>Strigamia</taxon>
    </lineage>
</organism>
<dbReference type="eggNOG" id="KOG0372">
    <property type="taxonomic scope" value="Eukaryota"/>
</dbReference>
<dbReference type="SMART" id="SM00156">
    <property type="entry name" value="PP2Ac"/>
    <property type="match status" value="1"/>
</dbReference>
<feature type="domain" description="Serine/threonine specific protein phosphatases" evidence="6">
    <location>
        <begin position="155"/>
        <end position="160"/>
    </location>
</feature>
<comment type="cofactor">
    <cofactor evidence="1">
        <name>Mn(2+)</name>
        <dbReference type="ChEBI" id="CHEBI:29035"/>
    </cofactor>
</comment>
<dbReference type="PROSITE" id="PS00125">
    <property type="entry name" value="SER_THR_PHOSPHATASE"/>
    <property type="match status" value="1"/>
</dbReference>
<dbReference type="Gene3D" id="3.60.21.10">
    <property type="match status" value="2"/>
</dbReference>
<evidence type="ECO:0000256" key="4">
    <source>
        <dbReference type="ARBA" id="ARBA00023211"/>
    </source>
</evidence>
<reference evidence="8" key="1">
    <citation type="submission" date="2011-05" db="EMBL/GenBank/DDBJ databases">
        <authorList>
            <person name="Richards S.R."/>
            <person name="Qu J."/>
            <person name="Jiang H."/>
            <person name="Jhangiani S.N."/>
            <person name="Agravi P."/>
            <person name="Goodspeed R."/>
            <person name="Gross S."/>
            <person name="Mandapat C."/>
            <person name="Jackson L."/>
            <person name="Mathew T."/>
            <person name="Pu L."/>
            <person name="Thornton R."/>
            <person name="Saada N."/>
            <person name="Wilczek-Boney K.B."/>
            <person name="Lee S."/>
            <person name="Kovar C."/>
            <person name="Wu Y."/>
            <person name="Scherer S.E."/>
            <person name="Worley K.C."/>
            <person name="Muzny D.M."/>
            <person name="Gibbs R."/>
        </authorList>
    </citation>
    <scope>NUCLEOTIDE SEQUENCE</scope>
    <source>
        <strain evidence="8">Brora</strain>
    </source>
</reference>
<reference evidence="7" key="2">
    <citation type="submission" date="2015-02" db="UniProtKB">
        <authorList>
            <consortium name="EnsemblMetazoa"/>
        </authorList>
    </citation>
    <scope>IDENTIFICATION</scope>
</reference>
<comment type="catalytic activity">
    <reaction evidence="5">
        <text>O-phospho-L-threonyl-[protein] + H2O = L-threonyl-[protein] + phosphate</text>
        <dbReference type="Rhea" id="RHEA:47004"/>
        <dbReference type="Rhea" id="RHEA-COMP:11060"/>
        <dbReference type="Rhea" id="RHEA-COMP:11605"/>
        <dbReference type="ChEBI" id="CHEBI:15377"/>
        <dbReference type="ChEBI" id="CHEBI:30013"/>
        <dbReference type="ChEBI" id="CHEBI:43474"/>
        <dbReference type="ChEBI" id="CHEBI:61977"/>
        <dbReference type="EC" id="3.1.3.16"/>
    </reaction>
</comment>
<sequence length="315" mass="35791">MTIQLIGQYPEYVVKALPGRNNRITNKPNHGLVKLSFNGLLLWTMGDCSDLDRQIEQLRRCEIIKESEVKALCAKAREILVEESNVQRVDSPVTVCGDIHGQFYDLKELFKVGGDVPDTNYLFMGDFVDRGFYSVETFLLLLALKVRYPDRITLIRGNHESRQITQVIFCVHGGLSPSIQTLDQIRTIDRKQEVPHDGPMCDLLWSDPEDTQGWGVSPRGAGYLFGSDVVAQFNAANDIDMICRAHQLVMEGYKWHFNETVLTVWSAPNYCYRCGNVAAILELDEHLQRDFTIFEAAPQESRGIPSKKPQADYFL</sequence>
<evidence type="ECO:0000259" key="6">
    <source>
        <dbReference type="PROSITE" id="PS00125"/>
    </source>
</evidence>
<evidence type="ECO:0000313" key="8">
    <source>
        <dbReference type="Proteomes" id="UP000014500"/>
    </source>
</evidence>
<dbReference type="Proteomes" id="UP000014500">
    <property type="component" value="Unassembled WGS sequence"/>
</dbReference>
<dbReference type="AlphaFoldDB" id="T1ITX3"/>
<dbReference type="InterPro" id="IPR047129">
    <property type="entry name" value="PPA2-like"/>
</dbReference>
<evidence type="ECO:0000313" key="7">
    <source>
        <dbReference type="EnsemblMetazoa" id="SMAR004584-PA"/>
    </source>
</evidence>
<dbReference type="SUPFAM" id="SSF56300">
    <property type="entry name" value="Metallo-dependent phosphatases"/>
    <property type="match status" value="1"/>
</dbReference>
<dbReference type="GO" id="GO:0004722">
    <property type="term" value="F:protein serine/threonine phosphatase activity"/>
    <property type="evidence" value="ECO:0007669"/>
    <property type="project" value="UniProtKB-EC"/>
</dbReference>
<keyword evidence="8" id="KW-1185">Reference proteome</keyword>
<dbReference type="HOGENOM" id="CLU_004962_8_1_1"/>
<dbReference type="GO" id="GO:0046872">
    <property type="term" value="F:metal ion binding"/>
    <property type="evidence" value="ECO:0007669"/>
    <property type="project" value="UniProtKB-KW"/>
</dbReference>
<dbReference type="EnsemblMetazoa" id="SMAR004584-RA">
    <property type="protein sequence ID" value="SMAR004584-PA"/>
    <property type="gene ID" value="SMAR004584"/>
</dbReference>
<keyword evidence="3 5" id="KW-0378">Hydrolase</keyword>
<accession>T1ITX3</accession>
<keyword evidence="4" id="KW-0464">Manganese</keyword>
<dbReference type="CDD" id="cd07415">
    <property type="entry name" value="MPP_PP2A_PP4_PP6"/>
    <property type="match status" value="1"/>
</dbReference>